<feature type="transmembrane region" description="Helical" evidence="1">
    <location>
        <begin position="29"/>
        <end position="52"/>
    </location>
</feature>
<proteinExistence type="predicted"/>
<protein>
    <submittedName>
        <fullName evidence="2">Uncharacterized protein</fullName>
    </submittedName>
</protein>
<keyword evidence="1" id="KW-0812">Transmembrane</keyword>
<reference evidence="2 3" key="2">
    <citation type="journal article" date="2019" name="G3 (Bethesda)">
        <title>Hybrid Assembly of the Genome of the Entomopathogenic Nematode Steinernema carpocapsae Identifies the X-Chromosome.</title>
        <authorList>
            <person name="Serra L."/>
            <person name="Macchietto M."/>
            <person name="Macias-Munoz A."/>
            <person name="McGill C.J."/>
            <person name="Rodriguez I.M."/>
            <person name="Rodriguez B."/>
            <person name="Murad R."/>
            <person name="Mortazavi A."/>
        </authorList>
    </citation>
    <scope>NUCLEOTIDE SEQUENCE [LARGE SCALE GENOMIC DNA]</scope>
    <source>
        <strain evidence="2 3">ALL</strain>
    </source>
</reference>
<dbReference type="Proteomes" id="UP000298663">
    <property type="component" value="Unassembled WGS sequence"/>
</dbReference>
<evidence type="ECO:0000313" key="2">
    <source>
        <dbReference type="EMBL" id="TKR59865.1"/>
    </source>
</evidence>
<sequence>MSTHKSVGFQLLSTLSSTAATSSRSPPPLSPWLIVFEVTTILILTATLPVLVMTHETLVSVFYQALLSWKLIPFYRNPKIKRTQLKDVYKYALDHDVPVVNLAELHAITEVDFEDEEKEPHYNFSHEARMFRFERELRHDLIRNDMLCRRSGYVRHSQNRMIVNDMSRIHEPLADLL</sequence>
<dbReference type="EMBL" id="AZBU02000012">
    <property type="protein sequence ID" value="TKR59865.1"/>
    <property type="molecule type" value="Genomic_DNA"/>
</dbReference>
<accession>A0A4V6XVL9</accession>
<evidence type="ECO:0000313" key="3">
    <source>
        <dbReference type="Proteomes" id="UP000298663"/>
    </source>
</evidence>
<comment type="caution">
    <text evidence="2">The sequence shown here is derived from an EMBL/GenBank/DDBJ whole genome shotgun (WGS) entry which is preliminary data.</text>
</comment>
<keyword evidence="1" id="KW-0472">Membrane</keyword>
<organism evidence="2 3">
    <name type="scientific">Steinernema carpocapsae</name>
    <name type="common">Entomopathogenic nematode</name>
    <dbReference type="NCBI Taxonomy" id="34508"/>
    <lineage>
        <taxon>Eukaryota</taxon>
        <taxon>Metazoa</taxon>
        <taxon>Ecdysozoa</taxon>
        <taxon>Nematoda</taxon>
        <taxon>Chromadorea</taxon>
        <taxon>Rhabditida</taxon>
        <taxon>Tylenchina</taxon>
        <taxon>Panagrolaimomorpha</taxon>
        <taxon>Strongyloidoidea</taxon>
        <taxon>Steinernematidae</taxon>
        <taxon>Steinernema</taxon>
    </lineage>
</organism>
<keyword evidence="1" id="KW-1133">Transmembrane helix</keyword>
<evidence type="ECO:0000256" key="1">
    <source>
        <dbReference type="SAM" id="Phobius"/>
    </source>
</evidence>
<dbReference type="AlphaFoldDB" id="A0A4V6XVL9"/>
<keyword evidence="3" id="KW-1185">Reference proteome</keyword>
<gene>
    <name evidence="2" type="ORF">L596_029475</name>
</gene>
<name>A0A4V6XVL9_STECR</name>
<reference evidence="2 3" key="1">
    <citation type="journal article" date="2015" name="Genome Biol.">
        <title>Comparative genomics of Steinernema reveals deeply conserved gene regulatory networks.</title>
        <authorList>
            <person name="Dillman A.R."/>
            <person name="Macchietto M."/>
            <person name="Porter C.F."/>
            <person name="Rogers A."/>
            <person name="Williams B."/>
            <person name="Antoshechkin I."/>
            <person name="Lee M.M."/>
            <person name="Goodwin Z."/>
            <person name="Lu X."/>
            <person name="Lewis E.E."/>
            <person name="Goodrich-Blair H."/>
            <person name="Stock S.P."/>
            <person name="Adams B.J."/>
            <person name="Sternberg P.W."/>
            <person name="Mortazavi A."/>
        </authorList>
    </citation>
    <scope>NUCLEOTIDE SEQUENCE [LARGE SCALE GENOMIC DNA]</scope>
    <source>
        <strain evidence="2 3">ALL</strain>
    </source>
</reference>